<evidence type="ECO:0000313" key="8">
    <source>
        <dbReference type="Proteomes" id="UP000829999"/>
    </source>
</evidence>
<proteinExistence type="inferred from homology"/>
<dbReference type="InterPro" id="IPR001557">
    <property type="entry name" value="L-lactate/malate_DH"/>
</dbReference>
<dbReference type="InterPro" id="IPR001236">
    <property type="entry name" value="Lactate/malate_DH_N"/>
</dbReference>
<evidence type="ECO:0000256" key="5">
    <source>
        <dbReference type="RuleBase" id="RU003369"/>
    </source>
</evidence>
<dbReference type="PRINTS" id="PR00086">
    <property type="entry name" value="LLDHDRGNASE"/>
</dbReference>
<dbReference type="InterPro" id="IPR015955">
    <property type="entry name" value="Lactate_DH/Glyco_Ohase_4_C"/>
</dbReference>
<gene>
    <name evidence="9" type="primary">LOC118268533</name>
</gene>
<evidence type="ECO:0000256" key="3">
    <source>
        <dbReference type="PIRSR" id="PIRSR000102-1"/>
    </source>
</evidence>
<comment type="similarity">
    <text evidence="5">Belongs to the LDH/MDH superfamily.</text>
</comment>
<accession>A0A9R0D3N8</accession>
<dbReference type="SUPFAM" id="SSF56327">
    <property type="entry name" value="LDH C-terminal domain-like"/>
    <property type="match status" value="1"/>
</dbReference>
<feature type="domain" description="Lactate/malate dehydrogenase N-terminal" evidence="6">
    <location>
        <begin position="75"/>
        <end position="213"/>
    </location>
</feature>
<dbReference type="SUPFAM" id="SSF51735">
    <property type="entry name" value="NAD(P)-binding Rossmann-fold domains"/>
    <property type="match status" value="1"/>
</dbReference>
<keyword evidence="8" id="KW-1185">Reference proteome</keyword>
<dbReference type="InterPro" id="IPR022383">
    <property type="entry name" value="Lactate/malate_DH_C"/>
</dbReference>
<evidence type="ECO:0000313" key="9">
    <source>
        <dbReference type="RefSeq" id="XP_035438965.1"/>
    </source>
</evidence>
<dbReference type="PANTHER" id="PTHR43128">
    <property type="entry name" value="L-2-HYDROXYCARBOXYLATE DEHYDROGENASE (NAD(P)(+))"/>
    <property type="match status" value="1"/>
</dbReference>
<evidence type="ECO:0000259" key="7">
    <source>
        <dbReference type="Pfam" id="PF02866"/>
    </source>
</evidence>
<keyword evidence="1 5" id="KW-0560">Oxidoreductase</keyword>
<evidence type="ECO:0000259" key="6">
    <source>
        <dbReference type="Pfam" id="PF00056"/>
    </source>
</evidence>
<keyword evidence="2 4" id="KW-0520">NAD</keyword>
<dbReference type="AlphaFoldDB" id="A0A9R0D3N8"/>
<dbReference type="InterPro" id="IPR036291">
    <property type="entry name" value="NAD(P)-bd_dom_sf"/>
</dbReference>
<evidence type="ECO:0000256" key="2">
    <source>
        <dbReference type="ARBA" id="ARBA00023027"/>
    </source>
</evidence>
<feature type="binding site" evidence="4">
    <location>
        <position position="105"/>
    </location>
    <ligand>
        <name>NAD(+)</name>
        <dbReference type="ChEBI" id="CHEBI:57540"/>
    </ligand>
</feature>
<sequence length="389" mass="42334">MFLLLKHAVPQLAVASRVRKQNAFCAYGIFHSAVKYVSTQEPPEAAGKGVPCKQFTTIGKILNTTAHKRVGFGEKISIVGLDDIGTAIVYTLLAKEITQNICMIDMNEEILEGEHLDLQSSAMFLKNPKIISSKDPADTRDSKICVITTGTYKGRDEDDMDYIARNAGIVRAIVAPLAKYSPNAIFLVASEPVDILSYVTWKLLGIPKNRIIGTGTLMDTARFRFLLGEKFGVLPECCHAYIIGQHGPHYSVPVWSSANIGGVLLKDMNPLIGTDKDPECWFELYEDAVKAEGLVRQLKGCASWSLALGVANVCKSILTNANKVLPVSTYVKGEHAIKDEVFLSLPCVVGSNGITDVIRQNLNDNEAVVLRRGAENTADLQAAANKIIA</sequence>
<dbReference type="PANTHER" id="PTHR43128:SF16">
    <property type="entry name" value="L-LACTATE DEHYDROGENASE"/>
    <property type="match status" value="1"/>
</dbReference>
<protein>
    <submittedName>
        <fullName evidence="9">L-lactate dehydrogenase B chain-like</fullName>
    </submittedName>
</protein>
<dbReference type="Pfam" id="PF00056">
    <property type="entry name" value="Ldh_1_N"/>
    <property type="match status" value="1"/>
</dbReference>
<feature type="active site" description="Proton acceptor" evidence="3">
    <location>
        <position position="246"/>
    </location>
</feature>
<dbReference type="PIRSF" id="PIRSF000102">
    <property type="entry name" value="Lac_mal_DH"/>
    <property type="match status" value="1"/>
</dbReference>
<evidence type="ECO:0000256" key="4">
    <source>
        <dbReference type="PIRSR" id="PIRSR000102-3"/>
    </source>
</evidence>
<dbReference type="GO" id="GO:0006089">
    <property type="term" value="P:lactate metabolic process"/>
    <property type="evidence" value="ECO:0007669"/>
    <property type="project" value="TreeGrafter"/>
</dbReference>
<dbReference type="Gene3D" id="3.90.110.10">
    <property type="entry name" value="Lactate dehydrogenase/glycoside hydrolase, family 4, C-terminal"/>
    <property type="match status" value="1"/>
</dbReference>
<dbReference type="GO" id="GO:0004459">
    <property type="term" value="F:L-lactate dehydrogenase (NAD+) activity"/>
    <property type="evidence" value="ECO:0007669"/>
    <property type="project" value="TreeGrafter"/>
</dbReference>
<dbReference type="Gene3D" id="3.40.50.720">
    <property type="entry name" value="NAD(P)-binding Rossmann-like Domain"/>
    <property type="match status" value="1"/>
</dbReference>
<dbReference type="Pfam" id="PF02866">
    <property type="entry name" value="Ldh_1_C"/>
    <property type="match status" value="1"/>
</dbReference>
<feature type="binding site" evidence="4">
    <location>
        <position position="166"/>
    </location>
    <ligand>
        <name>NAD(+)</name>
        <dbReference type="ChEBI" id="CHEBI:57540"/>
    </ligand>
</feature>
<feature type="domain" description="Lactate/malate dehydrogenase C-terminal" evidence="7">
    <location>
        <begin position="216"/>
        <end position="371"/>
    </location>
</feature>
<dbReference type="Proteomes" id="UP000829999">
    <property type="component" value="Chromosome 25"/>
</dbReference>
<feature type="binding site" evidence="4">
    <location>
        <begin position="80"/>
        <end position="85"/>
    </location>
    <ligand>
        <name>NAD(+)</name>
        <dbReference type="ChEBI" id="CHEBI:57540"/>
    </ligand>
</feature>
<dbReference type="OrthoDB" id="5405561at2759"/>
<dbReference type="RefSeq" id="XP_035438965.1">
    <property type="nucleotide sequence ID" value="XM_035583072.2"/>
</dbReference>
<name>A0A9R0D3N8_SPOFR</name>
<evidence type="ECO:0000256" key="1">
    <source>
        <dbReference type="ARBA" id="ARBA00023002"/>
    </source>
</evidence>
<dbReference type="GeneID" id="118268533"/>
<reference evidence="9" key="1">
    <citation type="submission" date="2025-08" db="UniProtKB">
        <authorList>
            <consortium name="RefSeq"/>
        </authorList>
    </citation>
    <scope>IDENTIFICATION</scope>
    <source>
        <tissue evidence="9">Whole larval tissue</tissue>
    </source>
</reference>
<organism evidence="8 9">
    <name type="scientific">Spodoptera frugiperda</name>
    <name type="common">Fall armyworm</name>
    <dbReference type="NCBI Taxonomy" id="7108"/>
    <lineage>
        <taxon>Eukaryota</taxon>
        <taxon>Metazoa</taxon>
        <taxon>Ecdysozoa</taxon>
        <taxon>Arthropoda</taxon>
        <taxon>Hexapoda</taxon>
        <taxon>Insecta</taxon>
        <taxon>Pterygota</taxon>
        <taxon>Neoptera</taxon>
        <taxon>Endopterygota</taxon>
        <taxon>Lepidoptera</taxon>
        <taxon>Glossata</taxon>
        <taxon>Ditrysia</taxon>
        <taxon>Noctuoidea</taxon>
        <taxon>Noctuidae</taxon>
        <taxon>Amphipyrinae</taxon>
        <taxon>Spodoptera</taxon>
    </lineage>
</organism>